<evidence type="ECO:0000313" key="15">
    <source>
        <dbReference type="Ensembl" id="ENSPSTP00000001190.1"/>
    </source>
</evidence>
<organism evidence="15 16">
    <name type="scientific">Pavo cristatus</name>
    <name type="common">Indian peafowl</name>
    <name type="synonym">Blue peafowl</name>
    <dbReference type="NCBI Taxonomy" id="9049"/>
    <lineage>
        <taxon>Eukaryota</taxon>
        <taxon>Metazoa</taxon>
        <taxon>Chordata</taxon>
        <taxon>Craniata</taxon>
        <taxon>Vertebrata</taxon>
        <taxon>Euteleostomi</taxon>
        <taxon>Archelosauria</taxon>
        <taxon>Archosauria</taxon>
        <taxon>Dinosauria</taxon>
        <taxon>Saurischia</taxon>
        <taxon>Theropoda</taxon>
        <taxon>Coelurosauria</taxon>
        <taxon>Aves</taxon>
        <taxon>Neognathae</taxon>
        <taxon>Galloanserae</taxon>
        <taxon>Galliformes</taxon>
        <taxon>Phasianidae</taxon>
        <taxon>Phasianinae</taxon>
        <taxon>Pavo</taxon>
    </lineage>
</organism>
<dbReference type="Gene3D" id="2.60.40.10">
    <property type="entry name" value="Immunoglobulins"/>
    <property type="match status" value="3"/>
</dbReference>
<evidence type="ECO:0000256" key="9">
    <source>
        <dbReference type="ARBA" id="ARBA00023180"/>
    </source>
</evidence>
<keyword evidence="5" id="KW-0677">Repeat</keyword>
<keyword evidence="8" id="KW-1015">Disulfide bond</keyword>
<dbReference type="SMART" id="SM00409">
    <property type="entry name" value="IG"/>
    <property type="match status" value="3"/>
</dbReference>
<feature type="compositionally biased region" description="Pro residues" evidence="13">
    <location>
        <begin position="112"/>
        <end position="130"/>
    </location>
</feature>
<dbReference type="SMART" id="SM00408">
    <property type="entry name" value="IGc2"/>
    <property type="match status" value="3"/>
</dbReference>
<dbReference type="Ensembl" id="ENSPSTT00000001252.1">
    <property type="protein sequence ID" value="ENSPSTP00000001190.1"/>
    <property type="gene ID" value="ENSPSTG00000000943.1"/>
</dbReference>
<dbReference type="InterPro" id="IPR013098">
    <property type="entry name" value="Ig_I-set"/>
</dbReference>
<feature type="region of interest" description="Disordered" evidence="13">
    <location>
        <begin position="109"/>
        <end position="135"/>
    </location>
</feature>
<keyword evidence="9" id="KW-0325">Glycoprotein</keyword>
<comment type="subcellular location">
    <subcellularLocation>
        <location evidence="1">Cell membrane</location>
        <topology evidence="1">Lipid-anchor</topology>
        <topology evidence="1">GPI-anchor</topology>
    </subcellularLocation>
</comment>
<evidence type="ECO:0000256" key="1">
    <source>
        <dbReference type="ARBA" id="ARBA00004609"/>
    </source>
</evidence>
<keyword evidence="2" id="KW-1003">Cell membrane</keyword>
<evidence type="ECO:0000256" key="8">
    <source>
        <dbReference type="ARBA" id="ARBA00023157"/>
    </source>
</evidence>
<dbReference type="InterPro" id="IPR007110">
    <property type="entry name" value="Ig-like_dom"/>
</dbReference>
<keyword evidence="16" id="KW-1185">Reference proteome</keyword>
<dbReference type="Pfam" id="PF07679">
    <property type="entry name" value="I-set"/>
    <property type="match status" value="2"/>
</dbReference>
<dbReference type="FunFam" id="2.60.40.10:FF:000113">
    <property type="entry name" value="Opioid-binding protein/cell adhesion molecule"/>
    <property type="match status" value="1"/>
</dbReference>
<protein>
    <recommendedName>
        <fullName evidence="14">Ig-like domain-containing protein</fullName>
    </recommendedName>
</protein>
<proteinExistence type="inferred from homology"/>
<evidence type="ECO:0000256" key="11">
    <source>
        <dbReference type="ARBA" id="ARBA00023319"/>
    </source>
</evidence>
<reference evidence="15" key="2">
    <citation type="submission" date="2025-09" db="UniProtKB">
        <authorList>
            <consortium name="Ensembl"/>
        </authorList>
    </citation>
    <scope>IDENTIFICATION</scope>
</reference>
<keyword evidence="11" id="KW-0393">Immunoglobulin domain</keyword>
<feature type="domain" description="Ig-like" evidence="14">
    <location>
        <begin position="331"/>
        <end position="418"/>
    </location>
</feature>
<evidence type="ECO:0000256" key="4">
    <source>
        <dbReference type="ARBA" id="ARBA00022729"/>
    </source>
</evidence>
<comment type="similarity">
    <text evidence="12">Belongs to the immunoglobulin superfamily. IgLON family.</text>
</comment>
<reference evidence="15" key="1">
    <citation type="submission" date="2025-08" db="UniProtKB">
        <authorList>
            <consortium name="Ensembl"/>
        </authorList>
    </citation>
    <scope>IDENTIFICATION</scope>
</reference>
<evidence type="ECO:0000313" key="16">
    <source>
        <dbReference type="Proteomes" id="UP000694428"/>
    </source>
</evidence>
<dbReference type="InterPro" id="IPR003599">
    <property type="entry name" value="Ig_sub"/>
</dbReference>
<feature type="domain" description="Ig-like" evidence="14">
    <location>
        <begin position="245"/>
        <end position="327"/>
    </location>
</feature>
<evidence type="ECO:0000256" key="13">
    <source>
        <dbReference type="SAM" id="MobiDB-lite"/>
    </source>
</evidence>
<dbReference type="InterPro" id="IPR003598">
    <property type="entry name" value="Ig_sub2"/>
</dbReference>
<sequence>MDCPRSGSCELGTSVRVRGGSAAQPPAPPCPSEPRTAPGKSRLAQRPAPLPLLLLLFLLPPALPSSSLTRGYWGLPPDAARQAQCSQAAFPGALLISVELRIARLRARPGGFAPPRPHTHAPPPSSPPFSLPVASSGVPVRSGDATFPKAMDNVTVRQGESATLRCTVDDRVTRVAWLNRSTILYAGNDKWSIDNRVVILSNTKTQYSIKIHNVDVYDEGPYTCSVQTDNHPKTSRVHLIVQVPPQIVNISSDITVNEGSSVTLMCLAFGRPEPTVTWRHLSGKGQGFVSEDEYLEITGITREQSGEYECSAVNDVAVPDVRKVKVTVNYPPYISNAKNTGASVGQKGILQCEASAVPVAEFQWFKEDTRLANGLEGVRIESKGRLSTLTFFNVSEKDYGNYTCVATNKLGNTNASIILYGPGAVHDSGNAASRAAAGLCLWATLLARLLLDF</sequence>
<dbReference type="FunFam" id="2.60.40.10:FF:000305">
    <property type="entry name" value="neurotrimin isoform X2"/>
    <property type="match status" value="1"/>
</dbReference>
<dbReference type="Proteomes" id="UP000694428">
    <property type="component" value="Unplaced"/>
</dbReference>
<dbReference type="FunFam" id="2.60.40.10:FF:000013">
    <property type="entry name" value="cell adhesion molecule 1 isoform X1"/>
    <property type="match status" value="1"/>
</dbReference>
<dbReference type="SMART" id="SM00406">
    <property type="entry name" value="IGv"/>
    <property type="match status" value="2"/>
</dbReference>
<dbReference type="SUPFAM" id="SSF48726">
    <property type="entry name" value="Immunoglobulin"/>
    <property type="match status" value="3"/>
</dbReference>
<dbReference type="InterPro" id="IPR036179">
    <property type="entry name" value="Ig-like_dom_sf"/>
</dbReference>
<evidence type="ECO:0000256" key="3">
    <source>
        <dbReference type="ARBA" id="ARBA00022622"/>
    </source>
</evidence>
<feature type="region of interest" description="Disordered" evidence="13">
    <location>
        <begin position="14"/>
        <end position="43"/>
    </location>
</feature>
<keyword evidence="4" id="KW-0732">Signal</keyword>
<dbReference type="PANTHER" id="PTHR42757:SF17">
    <property type="entry name" value="OPIOID-BINDING PROTEIN_CELL ADHESION MOLECULE"/>
    <property type="match status" value="1"/>
</dbReference>
<dbReference type="PROSITE" id="PS50835">
    <property type="entry name" value="IG_LIKE"/>
    <property type="match status" value="3"/>
</dbReference>
<keyword evidence="6" id="KW-0130">Cell adhesion</keyword>
<dbReference type="GO" id="GO:0005886">
    <property type="term" value="C:plasma membrane"/>
    <property type="evidence" value="ECO:0007669"/>
    <property type="project" value="UniProtKB-SubCell"/>
</dbReference>
<evidence type="ECO:0000256" key="12">
    <source>
        <dbReference type="ARBA" id="ARBA00037995"/>
    </source>
</evidence>
<evidence type="ECO:0000256" key="10">
    <source>
        <dbReference type="ARBA" id="ARBA00023288"/>
    </source>
</evidence>
<dbReference type="GO" id="GO:0098552">
    <property type="term" value="C:side of membrane"/>
    <property type="evidence" value="ECO:0007669"/>
    <property type="project" value="UniProtKB-KW"/>
</dbReference>
<dbReference type="InterPro" id="IPR013106">
    <property type="entry name" value="Ig_V-set"/>
</dbReference>
<evidence type="ECO:0000259" key="14">
    <source>
        <dbReference type="PROSITE" id="PS50835"/>
    </source>
</evidence>
<keyword evidence="3" id="KW-0336">GPI-anchor</keyword>
<keyword evidence="10" id="KW-0449">Lipoprotein</keyword>
<keyword evidence="7" id="KW-0472">Membrane</keyword>
<dbReference type="GO" id="GO:0007155">
    <property type="term" value="P:cell adhesion"/>
    <property type="evidence" value="ECO:0007669"/>
    <property type="project" value="UniProtKB-KW"/>
</dbReference>
<accession>A0A8C9EIS9</accession>
<feature type="domain" description="Ig-like" evidence="14">
    <location>
        <begin position="148"/>
        <end position="235"/>
    </location>
</feature>
<dbReference type="AlphaFoldDB" id="A0A8C9EIS9"/>
<evidence type="ECO:0000256" key="5">
    <source>
        <dbReference type="ARBA" id="ARBA00022737"/>
    </source>
</evidence>
<dbReference type="InterPro" id="IPR050876">
    <property type="entry name" value="IgLON_domain"/>
</dbReference>
<evidence type="ECO:0000256" key="6">
    <source>
        <dbReference type="ARBA" id="ARBA00022889"/>
    </source>
</evidence>
<dbReference type="Pfam" id="PF13927">
    <property type="entry name" value="Ig_3"/>
    <property type="match status" value="1"/>
</dbReference>
<evidence type="ECO:0000256" key="2">
    <source>
        <dbReference type="ARBA" id="ARBA00022475"/>
    </source>
</evidence>
<name>A0A8C9EIS9_PAVCR</name>
<dbReference type="InterPro" id="IPR013783">
    <property type="entry name" value="Ig-like_fold"/>
</dbReference>
<evidence type="ECO:0000256" key="7">
    <source>
        <dbReference type="ARBA" id="ARBA00023136"/>
    </source>
</evidence>
<dbReference type="PANTHER" id="PTHR42757">
    <property type="entry name" value="IGLON FAMILY OF IMMUNOGLOBULIN SUPERFAMILY-RELATED"/>
    <property type="match status" value="1"/>
</dbReference>